<dbReference type="InterPro" id="IPR025351">
    <property type="entry name" value="Pvc16_N"/>
</dbReference>
<organism evidence="2 3">
    <name type="scientific">Streptomyces luteireticuli</name>
    <dbReference type="NCBI Taxonomy" id="173858"/>
    <lineage>
        <taxon>Bacteria</taxon>
        <taxon>Bacillati</taxon>
        <taxon>Actinomycetota</taxon>
        <taxon>Actinomycetes</taxon>
        <taxon>Kitasatosporales</taxon>
        <taxon>Streptomycetaceae</taxon>
        <taxon>Streptomyces</taxon>
    </lineage>
</organism>
<comment type="caution">
    <text evidence="2">The sequence shown here is derived from an EMBL/GenBank/DDBJ whole genome shotgun (WGS) entry which is preliminary data.</text>
</comment>
<protein>
    <submittedName>
        <fullName evidence="2">DUF4255 domain-containing protein</fullName>
    </submittedName>
</protein>
<reference evidence="3" key="1">
    <citation type="journal article" date="2019" name="Int. J. Syst. Evol. Microbiol.">
        <title>The Global Catalogue of Microorganisms (GCM) 10K type strain sequencing project: providing services to taxonomists for standard genome sequencing and annotation.</title>
        <authorList>
            <consortium name="The Broad Institute Genomics Platform"/>
            <consortium name="The Broad Institute Genome Sequencing Center for Infectious Disease"/>
            <person name="Wu L."/>
            <person name="Ma J."/>
        </authorList>
    </citation>
    <scope>NUCLEOTIDE SEQUENCE [LARGE SCALE GENOMIC DNA]</scope>
    <source>
        <strain evidence="3">JCM 4788</strain>
    </source>
</reference>
<keyword evidence="3" id="KW-1185">Reference proteome</keyword>
<evidence type="ECO:0000313" key="2">
    <source>
        <dbReference type="EMBL" id="GAA0392698.1"/>
    </source>
</evidence>
<evidence type="ECO:0000313" key="3">
    <source>
        <dbReference type="Proteomes" id="UP001500879"/>
    </source>
</evidence>
<accession>A0ABP3I8U2</accession>
<evidence type="ECO:0000259" key="1">
    <source>
        <dbReference type="Pfam" id="PF14065"/>
    </source>
</evidence>
<gene>
    <name evidence="2" type="ORF">GCM10010357_11820</name>
</gene>
<dbReference type="RefSeq" id="WP_344020602.1">
    <property type="nucleotide sequence ID" value="NZ_BAAABX010000010.1"/>
</dbReference>
<name>A0ABP3I8U2_9ACTN</name>
<dbReference type="Proteomes" id="UP001500879">
    <property type="component" value="Unassembled WGS sequence"/>
</dbReference>
<feature type="domain" description="Pvc16 N-terminal" evidence="1">
    <location>
        <begin position="5"/>
        <end position="177"/>
    </location>
</feature>
<proteinExistence type="predicted"/>
<sequence length="217" mass="24376">MIDVVDRALCKRVQEDLRYPETYTIEFRPPSGGTAPGGTIGTETVGIYLHDIREDLDRRMTGLVHRYGPLPGSDRPAKLAHHDPPRYTRLSYLLTAWAPDPMTSHRMLGELLTGLSTDREFELELPEELKEMGLVARLEIGSPPVDDRAVQELWSAVGHRLVPALHVTVIVPLLSFAPERYKDHVRLPLVLGVELPRADPPPVWDNWPPQPDGEPLP</sequence>
<dbReference type="EMBL" id="BAAABX010000010">
    <property type="protein sequence ID" value="GAA0392698.1"/>
    <property type="molecule type" value="Genomic_DNA"/>
</dbReference>
<dbReference type="Pfam" id="PF14065">
    <property type="entry name" value="Pvc16_N"/>
    <property type="match status" value="1"/>
</dbReference>